<sequence>METIVQGIGILLGLGVILTILFRLLRLAVGLGILALFSFLVFVELYGIYLLFTEFNLYVEDFKTNGFMSFSGCLLLINLMFLFSIIWIRRQRKRV</sequence>
<keyword evidence="1" id="KW-0812">Transmembrane</keyword>
<organism evidence="2 3">
    <name type="scientific">Streptococcus loxodontisalivarius</name>
    <dbReference type="NCBI Taxonomy" id="1349415"/>
    <lineage>
        <taxon>Bacteria</taxon>
        <taxon>Bacillati</taxon>
        <taxon>Bacillota</taxon>
        <taxon>Bacilli</taxon>
        <taxon>Lactobacillales</taxon>
        <taxon>Streptococcaceae</taxon>
        <taxon>Streptococcus</taxon>
    </lineage>
</organism>
<evidence type="ECO:0000313" key="3">
    <source>
        <dbReference type="Proteomes" id="UP000697472"/>
    </source>
</evidence>
<feature type="transmembrane region" description="Helical" evidence="1">
    <location>
        <begin position="67"/>
        <end position="88"/>
    </location>
</feature>
<proteinExistence type="predicted"/>
<dbReference type="InterPro" id="IPR046010">
    <property type="entry name" value="DUF5966"/>
</dbReference>
<dbReference type="RefSeq" id="WP_205008915.1">
    <property type="nucleotide sequence ID" value="NZ_JAFBEH010000004.1"/>
</dbReference>
<dbReference type="EMBL" id="JAFBEH010000004">
    <property type="protein sequence ID" value="MBM7642050.1"/>
    <property type="molecule type" value="Genomic_DNA"/>
</dbReference>
<keyword evidence="3" id="KW-1185">Reference proteome</keyword>
<comment type="caution">
    <text evidence="2">The sequence shown here is derived from an EMBL/GenBank/DDBJ whole genome shotgun (WGS) entry which is preliminary data.</text>
</comment>
<evidence type="ECO:0000256" key="1">
    <source>
        <dbReference type="SAM" id="Phobius"/>
    </source>
</evidence>
<gene>
    <name evidence="2" type="ORF">JOC28_000342</name>
</gene>
<accession>A0ABS2PPZ8</accession>
<feature type="transmembrane region" description="Helical" evidence="1">
    <location>
        <begin position="6"/>
        <end position="25"/>
    </location>
</feature>
<name>A0ABS2PPZ8_9STRE</name>
<dbReference type="Pfam" id="PF19391">
    <property type="entry name" value="DUF5966"/>
    <property type="match status" value="1"/>
</dbReference>
<protein>
    <submittedName>
        <fullName evidence="2">Tellurium resistance membrane protein TerC</fullName>
    </submittedName>
</protein>
<keyword evidence="1" id="KW-0472">Membrane</keyword>
<dbReference type="Proteomes" id="UP000697472">
    <property type="component" value="Unassembled WGS sequence"/>
</dbReference>
<feature type="transmembrane region" description="Helical" evidence="1">
    <location>
        <begin position="32"/>
        <end position="52"/>
    </location>
</feature>
<reference evidence="2 3" key="1">
    <citation type="submission" date="2021-01" db="EMBL/GenBank/DDBJ databases">
        <title>Genomic Encyclopedia of Type Strains, Phase IV (KMG-IV): sequencing the most valuable type-strain genomes for metagenomic binning, comparative biology and taxonomic classification.</title>
        <authorList>
            <person name="Goeker M."/>
        </authorList>
    </citation>
    <scope>NUCLEOTIDE SEQUENCE [LARGE SCALE GENOMIC DNA]</scope>
    <source>
        <strain evidence="2 3">DSM 27382</strain>
    </source>
</reference>
<keyword evidence="1" id="KW-1133">Transmembrane helix</keyword>
<evidence type="ECO:0000313" key="2">
    <source>
        <dbReference type="EMBL" id="MBM7642050.1"/>
    </source>
</evidence>